<keyword evidence="1" id="KW-0472">Membrane</keyword>
<dbReference type="KEGG" id="mcub:MCBB_0059"/>
<gene>
    <name evidence="2" type="ORF">MCBB_0059</name>
</gene>
<dbReference type="Proteomes" id="UP000094707">
    <property type="component" value="Chromosome I"/>
</dbReference>
<dbReference type="STRING" id="118062.MCBB_0059"/>
<dbReference type="OrthoDB" id="71111at2157"/>
<name>A0A1D3KZ82_9EURY</name>
<keyword evidence="1" id="KW-0812">Transmembrane</keyword>
<evidence type="ECO:0000313" key="2">
    <source>
        <dbReference type="EMBL" id="SCG84647.1"/>
    </source>
</evidence>
<keyword evidence="1" id="KW-1133">Transmembrane helix</keyword>
<sequence length="145" mass="16204">MDENGVIFSWDAVLALIPLFVVIMAIFNVNYSALEDQNQDIRLSHMAEDSINAMASSRQNNGLSLLETISNTLLEHNNDGTGIKEAKKIATPFLDKTLQGVNYRLTEENQINKTITASADFKGAENVEVSSRSYGGYIFKLWVWE</sequence>
<dbReference type="RefSeq" id="WP_071905731.1">
    <property type="nucleotide sequence ID" value="NZ_LT607756.1"/>
</dbReference>
<dbReference type="EMBL" id="LT607756">
    <property type="protein sequence ID" value="SCG84647.1"/>
    <property type="molecule type" value="Genomic_DNA"/>
</dbReference>
<keyword evidence="3" id="KW-1185">Reference proteome</keyword>
<reference evidence="2 3" key="1">
    <citation type="submission" date="2016-08" db="EMBL/GenBank/DDBJ databases">
        <authorList>
            <person name="Seilhamer J.J."/>
        </authorList>
    </citation>
    <scope>NUCLEOTIDE SEQUENCE [LARGE SCALE GENOMIC DNA]</scope>
    <source>
        <strain evidence="2">Buetzberg</strain>
    </source>
</reference>
<protein>
    <submittedName>
        <fullName evidence="2">Uncharacterized protein</fullName>
    </submittedName>
</protein>
<proteinExistence type="predicted"/>
<evidence type="ECO:0000313" key="3">
    <source>
        <dbReference type="Proteomes" id="UP000094707"/>
    </source>
</evidence>
<dbReference type="GeneID" id="30410922"/>
<dbReference type="AlphaFoldDB" id="A0A1D3KZ82"/>
<organism evidence="2 3">
    <name type="scientific">Methanobacterium congolense</name>
    <dbReference type="NCBI Taxonomy" id="118062"/>
    <lineage>
        <taxon>Archaea</taxon>
        <taxon>Methanobacteriati</taxon>
        <taxon>Methanobacteriota</taxon>
        <taxon>Methanomada group</taxon>
        <taxon>Methanobacteria</taxon>
        <taxon>Methanobacteriales</taxon>
        <taxon>Methanobacteriaceae</taxon>
        <taxon>Methanobacterium</taxon>
    </lineage>
</organism>
<feature type="transmembrane region" description="Helical" evidence="1">
    <location>
        <begin position="12"/>
        <end position="34"/>
    </location>
</feature>
<accession>A0A1D3KZ82</accession>
<evidence type="ECO:0000256" key="1">
    <source>
        <dbReference type="SAM" id="Phobius"/>
    </source>
</evidence>